<proteinExistence type="predicted"/>
<organism evidence="2 3">
    <name type="scientific">Parastrongyloides trichosuri</name>
    <name type="common">Possum-specific nematode worm</name>
    <dbReference type="NCBI Taxonomy" id="131310"/>
    <lineage>
        <taxon>Eukaryota</taxon>
        <taxon>Metazoa</taxon>
        <taxon>Ecdysozoa</taxon>
        <taxon>Nematoda</taxon>
        <taxon>Chromadorea</taxon>
        <taxon>Rhabditida</taxon>
        <taxon>Tylenchina</taxon>
        <taxon>Panagrolaimomorpha</taxon>
        <taxon>Strongyloidoidea</taxon>
        <taxon>Strongyloididae</taxon>
        <taxon>Parastrongyloides</taxon>
    </lineage>
</organism>
<feature type="region of interest" description="Disordered" evidence="1">
    <location>
        <begin position="266"/>
        <end position="290"/>
    </location>
</feature>
<reference evidence="3" key="1">
    <citation type="submission" date="2017-02" db="UniProtKB">
        <authorList>
            <consortium name="WormBaseParasite"/>
        </authorList>
    </citation>
    <scope>IDENTIFICATION</scope>
</reference>
<accession>A0A0N5A119</accession>
<evidence type="ECO:0000256" key="1">
    <source>
        <dbReference type="SAM" id="MobiDB-lite"/>
    </source>
</evidence>
<keyword evidence="2" id="KW-1185">Reference proteome</keyword>
<evidence type="ECO:0000313" key="2">
    <source>
        <dbReference type="Proteomes" id="UP000038045"/>
    </source>
</evidence>
<name>A0A0N5A119_PARTI</name>
<dbReference type="Proteomes" id="UP000038045">
    <property type="component" value="Unplaced"/>
</dbReference>
<dbReference type="AlphaFoldDB" id="A0A0N5A119"/>
<protein>
    <submittedName>
        <fullName evidence="3">Chromosomal replication initiator protein</fullName>
    </submittedName>
</protein>
<dbReference type="WBParaSite" id="PTRK_0001530500.1">
    <property type="protein sequence ID" value="PTRK_0001530500.1"/>
    <property type="gene ID" value="PTRK_0001530500"/>
</dbReference>
<evidence type="ECO:0000313" key="3">
    <source>
        <dbReference type="WBParaSite" id="PTRK_0001530500.1"/>
    </source>
</evidence>
<sequence>GGGALEAVDLVAGQLDDRALGGDVAIDDGVGAARHDRGVHAGDDLLTRGLLGLGGFGEQAAAADGRGVDDLARLGQPLGDQARAARREQVRGQEAAARLQVADDRSLDAGLVAVLDAEVDAGLGGDGRQVHDGVGRAARGRDGDGRVLQAGLGDVFAGGVAGEYALDDQATAALAFRALAGIDGGDVIGAHGADAHHRQGHGHGVGGELAAAGAGAGADRALDRLQALVGQGARAVGADGLEHLLDRDLLLADPARHDGAAVIDQAGDIHPGQSHGRRRDGLVAADNADD</sequence>